<comment type="caution">
    <text evidence="1">The sequence shown here is derived from an EMBL/GenBank/DDBJ whole genome shotgun (WGS) entry which is preliminary data.</text>
</comment>
<proteinExistence type="predicted"/>
<evidence type="ECO:0000313" key="2">
    <source>
        <dbReference type="Proteomes" id="UP000284109"/>
    </source>
</evidence>
<dbReference type="InterPro" id="IPR027417">
    <property type="entry name" value="P-loop_NTPase"/>
</dbReference>
<protein>
    <submittedName>
        <fullName evidence="1">PBSX family phage terminase large subunit</fullName>
    </submittedName>
</protein>
<dbReference type="Gene3D" id="3.40.50.300">
    <property type="entry name" value="P-loop containing nucleotide triphosphate hydrolases"/>
    <property type="match status" value="1"/>
</dbReference>
<dbReference type="Proteomes" id="UP000284109">
    <property type="component" value="Unassembled WGS sequence"/>
</dbReference>
<reference evidence="1 2" key="1">
    <citation type="submission" date="2018-07" db="EMBL/GenBank/DDBJ databases">
        <title>Genome sequences of six Lactobacillus spp. isolated from bumble bee guts.</title>
        <authorList>
            <person name="Motta E.V.S."/>
            <person name="Moran N.A."/>
        </authorList>
    </citation>
    <scope>NUCLEOTIDE SEQUENCE [LARGE SCALE GENOMIC DNA]</scope>
    <source>
        <strain evidence="1 2">BI-1.1</strain>
    </source>
</reference>
<dbReference type="InterPro" id="IPR006437">
    <property type="entry name" value="Phage_terminase_lsu"/>
</dbReference>
<evidence type="ECO:0000313" key="1">
    <source>
        <dbReference type="EMBL" id="RHW51315.1"/>
    </source>
</evidence>
<dbReference type="Pfam" id="PF03237">
    <property type="entry name" value="Terminase_6N"/>
    <property type="match status" value="1"/>
</dbReference>
<dbReference type="OrthoDB" id="4498710at2"/>
<dbReference type="NCBIfam" id="TIGR01547">
    <property type="entry name" value="phage_term_2"/>
    <property type="match status" value="1"/>
</dbReference>
<name>A0A3R6XWE6_9LACO</name>
<organism evidence="1 2">
    <name type="scientific">Bombilactobacillus bombi</name>
    <dbReference type="NCBI Taxonomy" id="1303590"/>
    <lineage>
        <taxon>Bacteria</taxon>
        <taxon>Bacillati</taxon>
        <taxon>Bacillota</taxon>
        <taxon>Bacilli</taxon>
        <taxon>Lactobacillales</taxon>
        <taxon>Lactobacillaceae</taxon>
        <taxon>Bombilactobacillus</taxon>
    </lineage>
</organism>
<gene>
    <name evidence="1" type="ORF">DS831_04655</name>
</gene>
<dbReference type="EMBL" id="QOCR01000002">
    <property type="protein sequence ID" value="RHW51315.1"/>
    <property type="molecule type" value="Genomic_DNA"/>
</dbReference>
<keyword evidence="2" id="KW-1185">Reference proteome</keyword>
<dbReference type="Gene3D" id="3.30.420.280">
    <property type="match status" value="1"/>
</dbReference>
<sequence length="444" mass="50957">MKPTIEKLLFSPKQKEFLLSPFDHTFEVNEGAIRSGKSAVACMRLALFYLLSKDEQHLVSGYNQEIAYNIYIEGDGLGLGYIFDGCSHLRRDRSGDHLSIDLPNGHKKIYFKGGGKANSANSIRGMSLGSVAYTEIDLMNQDFIDETFRRTAKADIRYHLADLNPPAPNHPILDLFKQRHAKWRHWTMRDNPAFSNDRLQELKKEFLGNSYLYRRDWLGERVMPQGVIYAMFDEQSMTDSTLIGEPVEMFFSTDAGQEDATTMSCNIVTRRRFDDGSYNFVLNRVANYYHSGRDTGNVKAMSTYAAELLDFVNWCQDKYQLYTNAIIVDPAARSLREELNKVGLRNSSANNNAHEIQGGRKGIEVGIQRMQNLISNGQFKLVKVPNTNMIDSDGHPIEYDHYDFLKEIGTYVRDENTGFPVDKNNHAMDECRYSVNYFYSKYMR</sequence>
<dbReference type="RefSeq" id="WP_118900864.1">
    <property type="nucleotide sequence ID" value="NZ_QOCR01000002.1"/>
</dbReference>
<dbReference type="AlphaFoldDB" id="A0A3R6XWE6"/>
<accession>A0A3R6XWE6</accession>